<organism evidence="12">
    <name type="scientific">Pectinophora gossypiella</name>
    <name type="common">Cotton pink bollworm</name>
    <name type="synonym">Depressaria gossypiella</name>
    <dbReference type="NCBI Taxonomy" id="13191"/>
    <lineage>
        <taxon>Eukaryota</taxon>
        <taxon>Metazoa</taxon>
        <taxon>Ecdysozoa</taxon>
        <taxon>Arthropoda</taxon>
        <taxon>Hexapoda</taxon>
        <taxon>Insecta</taxon>
        <taxon>Pterygota</taxon>
        <taxon>Neoptera</taxon>
        <taxon>Endopterygota</taxon>
        <taxon>Lepidoptera</taxon>
        <taxon>Glossata</taxon>
        <taxon>Ditrysia</taxon>
        <taxon>Gelechioidea</taxon>
        <taxon>Gelechiidae</taxon>
        <taxon>Apatetrinae</taxon>
        <taxon>Pectinophora</taxon>
    </lineage>
</organism>
<keyword evidence="3 5" id="KW-0963">Cytoplasm</keyword>
<dbReference type="SUPFAM" id="SSF82171">
    <property type="entry name" value="DPP6 N-terminal domain-like"/>
    <property type="match status" value="1"/>
</dbReference>
<comment type="subcellular location">
    <subcellularLocation>
        <location evidence="5">Cytoplasm</location>
    </subcellularLocation>
    <subcellularLocation>
        <location evidence="5">Nucleus</location>
    </subcellularLocation>
</comment>
<dbReference type="Gene3D" id="1.25.40.10">
    <property type="entry name" value="Tetratricopeptide repeat domain"/>
    <property type="match status" value="1"/>
</dbReference>
<comment type="function">
    <text evidence="5">Component of the elongator complex which is required for multiple tRNA modifications, including mcm5U (5-methoxycarbonylmethyl uridine), mcm5s2U (5-methoxycarbonylmethyl-2-thiouridine), and ncm5U (5-carbamoylmethyl uridine). The elongator complex catalyzes formation of carboxymethyluridine in the wobble base at position 34 in tRNAs.</text>
</comment>
<dbReference type="EMBL" id="GDQN01011571">
    <property type="protein sequence ID" value="JAT79483.1"/>
    <property type="molecule type" value="Transcribed_RNA"/>
</dbReference>
<feature type="domain" description="ELP1 alpha-solenoid" evidence="10">
    <location>
        <begin position="671"/>
        <end position="876"/>
    </location>
</feature>
<dbReference type="GO" id="GO:0033588">
    <property type="term" value="C:elongator holoenzyme complex"/>
    <property type="evidence" value="ECO:0007669"/>
    <property type="project" value="InterPro"/>
</dbReference>
<name>A0A1E1VXL1_PECGO</name>
<dbReference type="PANTHER" id="PTHR12747:SF0">
    <property type="entry name" value="ELONGATOR COMPLEX PROTEIN 1"/>
    <property type="match status" value="1"/>
</dbReference>
<dbReference type="InterPro" id="IPR056164">
    <property type="entry name" value="Beta-prop_ELP1_1st"/>
</dbReference>
<evidence type="ECO:0000256" key="6">
    <source>
        <dbReference type="SAM" id="MobiDB-lite"/>
    </source>
</evidence>
<proteinExistence type="inferred from homology"/>
<evidence type="ECO:0000256" key="3">
    <source>
        <dbReference type="ARBA" id="ARBA00022490"/>
    </source>
</evidence>
<dbReference type="InterPro" id="IPR056167">
    <property type="entry name" value="A-sol_ELP1"/>
</dbReference>
<evidence type="ECO:0000259" key="10">
    <source>
        <dbReference type="Pfam" id="PF23925"/>
    </source>
</evidence>
<gene>
    <name evidence="12" type="ORF">g.8194</name>
</gene>
<accession>A0A1E1VXL1</accession>
<dbReference type="GO" id="GO:0000049">
    <property type="term" value="F:tRNA binding"/>
    <property type="evidence" value="ECO:0007669"/>
    <property type="project" value="TreeGrafter"/>
</dbReference>
<evidence type="ECO:0000259" key="11">
    <source>
        <dbReference type="Pfam" id="PF23936"/>
    </source>
</evidence>
<feature type="compositionally biased region" description="Low complexity" evidence="6">
    <location>
        <begin position="1123"/>
        <end position="1132"/>
    </location>
</feature>
<keyword evidence="4" id="KW-0819">tRNA processing</keyword>
<evidence type="ECO:0000256" key="4">
    <source>
        <dbReference type="ARBA" id="ARBA00022694"/>
    </source>
</evidence>
<evidence type="ECO:0000256" key="5">
    <source>
        <dbReference type="PIRNR" id="PIRNR017233"/>
    </source>
</evidence>
<dbReference type="InterPro" id="IPR056166">
    <property type="entry name" value="TPR_ELP1"/>
</dbReference>
<feature type="domain" description="ELP1 TPR" evidence="9">
    <location>
        <begin position="883"/>
        <end position="1042"/>
    </location>
</feature>
<dbReference type="Pfam" id="PF23797">
    <property type="entry name" value="Beta-prop_ELP1_2nd"/>
    <property type="match status" value="1"/>
</dbReference>
<feature type="region of interest" description="Disordered" evidence="6">
    <location>
        <begin position="171"/>
        <end position="190"/>
    </location>
</feature>
<dbReference type="GO" id="GO:0005634">
    <property type="term" value="C:nucleus"/>
    <property type="evidence" value="ECO:0007669"/>
    <property type="project" value="UniProtKB-SubCell"/>
</dbReference>
<keyword evidence="5" id="KW-0539">Nucleus</keyword>
<dbReference type="SUPFAM" id="SSF48452">
    <property type="entry name" value="TPR-like"/>
    <property type="match status" value="1"/>
</dbReference>
<dbReference type="GO" id="GO:0005829">
    <property type="term" value="C:cytosol"/>
    <property type="evidence" value="ECO:0007669"/>
    <property type="project" value="TreeGrafter"/>
</dbReference>
<feature type="region of interest" description="Disordered" evidence="6">
    <location>
        <begin position="1118"/>
        <end position="1147"/>
    </location>
</feature>
<evidence type="ECO:0000256" key="2">
    <source>
        <dbReference type="ARBA" id="ARBA00006086"/>
    </source>
</evidence>
<evidence type="ECO:0000259" key="8">
    <source>
        <dbReference type="Pfam" id="PF23797"/>
    </source>
</evidence>
<evidence type="ECO:0000256" key="1">
    <source>
        <dbReference type="ARBA" id="ARBA00005043"/>
    </source>
</evidence>
<dbReference type="UniPathway" id="UPA00988"/>
<feature type="domain" description="ELP1 first N-terminal beta-propeller" evidence="7">
    <location>
        <begin position="47"/>
        <end position="341"/>
    </location>
</feature>
<comment type="similarity">
    <text evidence="2 5">Belongs to the ELP1/IKA1 family.</text>
</comment>
<comment type="pathway">
    <text evidence="1">tRNA modification; 5-methoxycarbonylmethyl-2-thiouridine-tRNA biosynthesis.</text>
</comment>
<dbReference type="OrthoDB" id="40048at2759"/>
<dbReference type="AlphaFoldDB" id="A0A1E1VXL1"/>
<dbReference type="InterPro" id="IPR056165">
    <property type="entry name" value="Beta-prop_ELP1_2nd"/>
</dbReference>
<sequence>MKNLNLWDVTVKDLKINCDDDFLMCYGHDEGNVGELYVCSHNLVVKCFHEDGDETWSRELSEVASPDNKPVDVTFLSLPNTVCVGLANGELFTIGECGTSCDLAGVCDNGLLAMEWSPDQELLVLVTREMSTILMSCTFDPITETNLLAEEFGEKQFITVGWGKKETQFHGREGKQAAKAKTEVSGDPQADDTVKITWRGDGELYAVGFTIEGIRRFKVFDREGHLQYTSEKQPGLETNLSWRPSGNVIATTQKLPDKYIVSFFEKNGLKHGGFDIPVNSTTTVEDLLWSSDSEIITLQCKDMADNTQKLLLFTMSNYHWYLKQTLVFNTEQNIRKILWDNDFDVANNKKLHIVLSNGCHYSYTWIWNVDHSKGKTDDDDAVVTVIDGRKLLVTGFRQTVVPPPMAALEIELESFANSVHFAPTSNESTNTFFVITADQKLVIYEQTQKFPLQYKALDTIILDKYEFPFQNYNWHWLKHDTIICVTVDNEGYHIVEYNFKANKLVKKNVESLPAQVLRIESHPTDSSKVYLQLNNGDILLYTVGGEIEPQDVSFEAPCPRFNVVSVEGELHLIGLSHKGNLYIDNMMIMNNVSSFYVHTDFLVLTTLQHVLLCTELTNAGLNAIKEYSKNETAHVYKRKIERGGKLIVVVPNDTRTVFQMPRGNLEAIQPRPLSLKIIGKYLSSLKYYEAFDLMRKQRINLNLIYDHDPKKFINSIKVFLEAIKNNSWLSLFLSDLENVDVTKTMYSSNYADEQNKANDNCENKVQRVCELVRSNLSMRSDTDHRILPFLTSFVKTNTVEDLESALSLIKDLKMREEGGAKLPVGSDEALKYLLYMVDVNKLFDVALGMYDFDLVLLVANKSQKDPKEFIPMLNELNEMEQNYKRFSINKHLKRFDKAVQCLVECGPERYAELKAFVKYHSLYREALNLFTPDQEVYKQISEDFGLYLRLKKQFTDAGIVYERGGNVDKAIECYKDALEWELAVNLAQMWPKDQFKQLCWDLINSLKDEKRHREALSILEQFYDDKDEAIRYAIESGQYKTAIRICTQYKKDELKEDKLKPGLLEEYKNLQELVENNWCMFIRHRDRLKLVRENKIKNPVEMYDTFANRDCDLYSDAGSTLASSSRGSSRSYRSSKNRRKHERKVASLKEGSQYEDVALVMALHTLVTSSFELRAQVRDVNVALSYFGQDKQAFVLQTSLEKLLKEMKDSFRDIWTSELVLEATNASIAAQNVPEGGPAVIPQGLASLEPHIRIAPVVQDISWKLEGLY</sequence>
<dbReference type="Pfam" id="PF23925">
    <property type="entry name" value="A-sol_ELP1"/>
    <property type="match status" value="1"/>
</dbReference>
<evidence type="ECO:0000259" key="9">
    <source>
        <dbReference type="Pfam" id="PF23878"/>
    </source>
</evidence>
<feature type="domain" description="ELP1 N-terminal second beta-propeller" evidence="8">
    <location>
        <begin position="385"/>
        <end position="647"/>
    </location>
</feature>
<protein>
    <recommendedName>
        <fullName evidence="5">Elongator complex protein 1</fullName>
    </recommendedName>
</protein>
<feature type="compositionally biased region" description="Basic and acidic residues" evidence="6">
    <location>
        <begin position="171"/>
        <end position="184"/>
    </location>
</feature>
<reference evidence="12" key="1">
    <citation type="submission" date="2015-09" db="EMBL/GenBank/DDBJ databases">
        <title>De novo assembly of Pectinophora gossypiella (Pink Bollworm) gut transcriptome.</title>
        <authorList>
            <person name="Tassone E.E."/>
        </authorList>
    </citation>
    <scope>NUCLEOTIDE SEQUENCE</scope>
</reference>
<feature type="domain" description="ELP1 three-helical bundle" evidence="11">
    <location>
        <begin position="1056"/>
        <end position="1214"/>
    </location>
</feature>
<dbReference type="GO" id="GO:0002926">
    <property type="term" value="P:tRNA wobble base 5-methoxycarbonylmethyl-2-thiouridinylation"/>
    <property type="evidence" value="ECO:0007669"/>
    <property type="project" value="TreeGrafter"/>
</dbReference>
<dbReference type="Pfam" id="PF23878">
    <property type="entry name" value="TPR_ELP1"/>
    <property type="match status" value="1"/>
</dbReference>
<feature type="compositionally biased region" description="Basic residues" evidence="6">
    <location>
        <begin position="1133"/>
        <end position="1143"/>
    </location>
</feature>
<dbReference type="PANTHER" id="PTHR12747">
    <property type="entry name" value="ELONGATOR COMPLEX PROTEIN 1"/>
    <property type="match status" value="1"/>
</dbReference>
<dbReference type="Pfam" id="PF23936">
    <property type="entry name" value="HB_ELP1"/>
    <property type="match status" value="1"/>
</dbReference>
<evidence type="ECO:0000259" key="7">
    <source>
        <dbReference type="Pfam" id="PF04762"/>
    </source>
</evidence>
<dbReference type="PIRSF" id="PIRSF017233">
    <property type="entry name" value="IKAP"/>
    <property type="match status" value="1"/>
</dbReference>
<evidence type="ECO:0000313" key="12">
    <source>
        <dbReference type="EMBL" id="JAT79483.1"/>
    </source>
</evidence>
<dbReference type="InterPro" id="IPR056169">
    <property type="entry name" value="HB_ELP1"/>
</dbReference>
<dbReference type="InterPro" id="IPR006849">
    <property type="entry name" value="Elp1"/>
</dbReference>
<dbReference type="Pfam" id="PF04762">
    <property type="entry name" value="Beta-prop_ELP1_1st"/>
    <property type="match status" value="1"/>
</dbReference>
<dbReference type="InterPro" id="IPR011990">
    <property type="entry name" value="TPR-like_helical_dom_sf"/>
</dbReference>